<dbReference type="AlphaFoldDB" id="A0A0F4GFA3"/>
<protein>
    <submittedName>
        <fullName evidence="1">Uncharacterized protein</fullName>
    </submittedName>
</protein>
<keyword evidence="2" id="KW-1185">Reference proteome</keyword>
<name>A0A0F4GFA3_9PEZI</name>
<feature type="non-terminal residue" evidence="1">
    <location>
        <position position="1"/>
    </location>
</feature>
<comment type="caution">
    <text evidence="1">The sequence shown here is derived from an EMBL/GenBank/DDBJ whole genome shotgun (WGS) entry which is preliminary data.</text>
</comment>
<proteinExistence type="predicted"/>
<sequence length="99" mass="11316">QMLALFTIDDKIYFQTMWLDVKERLLTYYVKHLLNLGASLTQRTEVGNRSVKGYTNPTFNLKQYVKGIAVYINKVFDELEPLEFNTLAGAPLQAIAANN</sequence>
<evidence type="ECO:0000313" key="1">
    <source>
        <dbReference type="EMBL" id="KJX96116.1"/>
    </source>
</evidence>
<accession>A0A0F4GFA3</accession>
<organism evidence="1 2">
    <name type="scientific">Zymoseptoria brevis</name>
    <dbReference type="NCBI Taxonomy" id="1047168"/>
    <lineage>
        <taxon>Eukaryota</taxon>
        <taxon>Fungi</taxon>
        <taxon>Dikarya</taxon>
        <taxon>Ascomycota</taxon>
        <taxon>Pezizomycotina</taxon>
        <taxon>Dothideomycetes</taxon>
        <taxon>Dothideomycetidae</taxon>
        <taxon>Mycosphaerellales</taxon>
        <taxon>Mycosphaerellaceae</taxon>
        <taxon>Zymoseptoria</taxon>
    </lineage>
</organism>
<reference evidence="1 2" key="1">
    <citation type="submission" date="2015-03" db="EMBL/GenBank/DDBJ databases">
        <title>RNA-seq based gene annotation and comparative genomics of four Zymoseptoria species reveal species-specific pathogenicity related genes and transposable element activity.</title>
        <authorList>
            <person name="Grandaubert J."/>
            <person name="Bhattacharyya A."/>
            <person name="Stukenbrock E.H."/>
        </authorList>
    </citation>
    <scope>NUCLEOTIDE SEQUENCE [LARGE SCALE GENOMIC DNA]</scope>
    <source>
        <strain evidence="1 2">Zb18110</strain>
    </source>
</reference>
<evidence type="ECO:0000313" key="2">
    <source>
        <dbReference type="Proteomes" id="UP000033647"/>
    </source>
</evidence>
<dbReference type="EMBL" id="LAFY01000804">
    <property type="protein sequence ID" value="KJX96116.1"/>
    <property type="molecule type" value="Genomic_DNA"/>
</dbReference>
<gene>
    <name evidence="1" type="ORF">TI39_contig812g00001</name>
</gene>
<dbReference type="Proteomes" id="UP000033647">
    <property type="component" value="Unassembled WGS sequence"/>
</dbReference>